<feature type="region of interest" description="Disordered" evidence="1">
    <location>
        <begin position="85"/>
        <end position="112"/>
    </location>
</feature>
<dbReference type="Proteomes" id="UP001215598">
    <property type="component" value="Unassembled WGS sequence"/>
</dbReference>
<accession>A0AAD7JYR9</accession>
<name>A0AAD7JYR9_9AGAR</name>
<evidence type="ECO:0000313" key="2">
    <source>
        <dbReference type="EMBL" id="KAJ7773307.1"/>
    </source>
</evidence>
<keyword evidence="3" id="KW-1185">Reference proteome</keyword>
<evidence type="ECO:0000256" key="1">
    <source>
        <dbReference type="SAM" id="MobiDB-lite"/>
    </source>
</evidence>
<protein>
    <submittedName>
        <fullName evidence="2">Uncharacterized protein</fullName>
    </submittedName>
</protein>
<reference evidence="2" key="1">
    <citation type="submission" date="2023-03" db="EMBL/GenBank/DDBJ databases">
        <title>Massive genome expansion in bonnet fungi (Mycena s.s.) driven by repeated elements and novel gene families across ecological guilds.</title>
        <authorList>
            <consortium name="Lawrence Berkeley National Laboratory"/>
            <person name="Harder C.B."/>
            <person name="Miyauchi S."/>
            <person name="Viragh M."/>
            <person name="Kuo A."/>
            <person name="Thoen E."/>
            <person name="Andreopoulos B."/>
            <person name="Lu D."/>
            <person name="Skrede I."/>
            <person name="Drula E."/>
            <person name="Henrissat B."/>
            <person name="Morin E."/>
            <person name="Kohler A."/>
            <person name="Barry K."/>
            <person name="LaButti K."/>
            <person name="Morin E."/>
            <person name="Salamov A."/>
            <person name="Lipzen A."/>
            <person name="Mereny Z."/>
            <person name="Hegedus B."/>
            <person name="Baldrian P."/>
            <person name="Stursova M."/>
            <person name="Weitz H."/>
            <person name="Taylor A."/>
            <person name="Grigoriev I.V."/>
            <person name="Nagy L.G."/>
            <person name="Martin F."/>
            <person name="Kauserud H."/>
        </authorList>
    </citation>
    <scope>NUCLEOTIDE SEQUENCE</scope>
    <source>
        <strain evidence="2">CBHHK182m</strain>
    </source>
</reference>
<evidence type="ECO:0000313" key="3">
    <source>
        <dbReference type="Proteomes" id="UP001215598"/>
    </source>
</evidence>
<dbReference type="AlphaFoldDB" id="A0AAD7JYR9"/>
<comment type="caution">
    <text evidence="2">The sequence shown here is derived from an EMBL/GenBank/DDBJ whole genome shotgun (WGS) entry which is preliminary data.</text>
</comment>
<feature type="compositionally biased region" description="Basic and acidic residues" evidence="1">
    <location>
        <begin position="99"/>
        <end position="110"/>
    </location>
</feature>
<organism evidence="2 3">
    <name type="scientific">Mycena metata</name>
    <dbReference type="NCBI Taxonomy" id="1033252"/>
    <lineage>
        <taxon>Eukaryota</taxon>
        <taxon>Fungi</taxon>
        <taxon>Dikarya</taxon>
        <taxon>Basidiomycota</taxon>
        <taxon>Agaricomycotina</taxon>
        <taxon>Agaricomycetes</taxon>
        <taxon>Agaricomycetidae</taxon>
        <taxon>Agaricales</taxon>
        <taxon>Marasmiineae</taxon>
        <taxon>Mycenaceae</taxon>
        <taxon>Mycena</taxon>
    </lineage>
</organism>
<dbReference type="EMBL" id="JARKIB010000013">
    <property type="protein sequence ID" value="KAJ7773307.1"/>
    <property type="molecule type" value="Genomic_DNA"/>
</dbReference>
<dbReference type="PANTHER" id="PTHR33129">
    <property type="entry name" value="PROTEIN KINASE DOMAIN-CONTAINING PROTEIN-RELATED"/>
    <property type="match status" value="1"/>
</dbReference>
<proteinExistence type="predicted"/>
<dbReference type="InterPro" id="IPR052980">
    <property type="entry name" value="Crinkler_effector"/>
</dbReference>
<gene>
    <name evidence="2" type="ORF">B0H16DRAFT_144774</name>
</gene>
<sequence>MVRREIDGPARRIKMLRDTNPYHVFPRPMDAQGQLLPQFTWVATSLYKNLYEDLWPAPDGSSVAALDDRIEFLTPDDQWLTLSTDSEAMDVDNQAGEGDGDREGRGHLNDELDEDPTSIGFIPLKTYPALEIGPLSRLVMDRGDDTVFFIRPDYDVFLEHARSRVRKAPSLNSPTRFFVTGQPGIGKTFGCYYFLFRLLASGQSVFFLRSRTETLYFSGDGVQRNDRSTGPSECRSTGLAIQKSWVLIDVDDQAEWSCPEIFATARCIVWTSSPREPRMRNFVKRFGAERWYMKTWSSKEIAAVTERSKIDRSEILRRMDTGGPVARSLFPLALPHVTAQTLRRNINNALSTNIFNFKPFNDDVIRIEPLVVIDPSGRARLQRTDYSIEFLSAFIAEKTLDVAQNMFPELQKQLAATFDIETTRTLAGKVVEALMHRALKRGMELPKVFGPNRTIARTLALIGKAESFVRETAAADIAAQRPLYLRPKSQNFAAVDAILVTENTLSLIQTSLNDGHSRNFGTILRITSRLAGGAGVRVNSSWEVLYCLVGTTPNRVTRLVAGAKKTLVELQKLNAEDLCTQLSIPFAQVAHDRISKLRVVGYTFHSVQGFEEVA</sequence>
<dbReference type="PANTHER" id="PTHR33129:SF1">
    <property type="entry name" value="ATP-BINDING PROTEIN"/>
    <property type="match status" value="1"/>
</dbReference>